<gene>
    <name evidence="3" type="ORF">F6X38_11920</name>
</gene>
<feature type="domain" description="Phage tail tape measure protein" evidence="2">
    <location>
        <begin position="24"/>
        <end position="195"/>
    </location>
</feature>
<organism evidence="3 4">
    <name type="scientific">Plantimonas leprariae</name>
    <dbReference type="NCBI Taxonomy" id="2615207"/>
    <lineage>
        <taxon>Bacteria</taxon>
        <taxon>Pseudomonadati</taxon>
        <taxon>Pseudomonadota</taxon>
        <taxon>Alphaproteobacteria</taxon>
        <taxon>Hyphomicrobiales</taxon>
        <taxon>Aurantimonadaceae</taxon>
        <taxon>Plantimonas</taxon>
    </lineage>
</organism>
<dbReference type="InterPro" id="IPR023346">
    <property type="entry name" value="Lysozyme-like_dom_sf"/>
</dbReference>
<dbReference type="AlphaFoldDB" id="A0A7V7TWC2"/>
<accession>A0A7V7TWC2</accession>
<dbReference type="InterPro" id="IPR010090">
    <property type="entry name" value="Phage_tape_meas"/>
</dbReference>
<evidence type="ECO:0000259" key="2">
    <source>
        <dbReference type="Pfam" id="PF10145"/>
    </source>
</evidence>
<keyword evidence="4" id="KW-1185">Reference proteome</keyword>
<comment type="caution">
    <text evidence="3">The sequence shown here is derived from an EMBL/GenBank/DDBJ whole genome shotgun (WGS) entry which is preliminary data.</text>
</comment>
<reference evidence="3 4" key="1">
    <citation type="submission" date="2019-09" db="EMBL/GenBank/DDBJ databases">
        <title>YIM 132180 draft genome.</title>
        <authorList>
            <person name="Zhang K."/>
        </authorList>
    </citation>
    <scope>NUCLEOTIDE SEQUENCE [LARGE SCALE GENOMIC DNA]</scope>
    <source>
        <strain evidence="3 4">YIM 132180</strain>
    </source>
</reference>
<dbReference type="Pfam" id="PF10145">
    <property type="entry name" value="PhageMin_Tail"/>
    <property type="match status" value="1"/>
</dbReference>
<dbReference type="EMBL" id="VZDO01000009">
    <property type="protein sequence ID" value="KAB0679529.1"/>
    <property type="molecule type" value="Genomic_DNA"/>
</dbReference>
<evidence type="ECO:0000313" key="3">
    <source>
        <dbReference type="EMBL" id="KAB0679529.1"/>
    </source>
</evidence>
<dbReference type="RefSeq" id="WP_150970053.1">
    <property type="nucleotide sequence ID" value="NZ_VZDO01000009.1"/>
</dbReference>
<dbReference type="SUPFAM" id="SSF53955">
    <property type="entry name" value="Lysozyme-like"/>
    <property type="match status" value="1"/>
</dbReference>
<dbReference type="Gene3D" id="1.10.530.10">
    <property type="match status" value="1"/>
</dbReference>
<dbReference type="Proteomes" id="UP000432089">
    <property type="component" value="Unassembled WGS sequence"/>
</dbReference>
<name>A0A7V7TWC2_9HYPH</name>
<feature type="coiled-coil region" evidence="1">
    <location>
        <begin position="3"/>
        <end position="30"/>
    </location>
</feature>
<evidence type="ECO:0000256" key="1">
    <source>
        <dbReference type="SAM" id="Coils"/>
    </source>
</evidence>
<keyword evidence="1" id="KW-0175">Coiled coil</keyword>
<evidence type="ECO:0000313" key="4">
    <source>
        <dbReference type="Proteomes" id="UP000432089"/>
    </source>
</evidence>
<proteinExistence type="predicted"/>
<sequence>MARTDEQELAIRLEAKIKDFERNMDRAAKTAAKSFNRMEQDAAKSAAKLESSFAKVGERIGSSLKGGLAGVAAIGFGGAVAAARELAKSVAEIGDQAKRAGLSTKAFQELSFVATQTRIPVDAIVDGMKELSLRADEYLMTGSGSAAESFKRLGFTAAELRDKLKDPSALFTEIIGKMEKLNRASRIRIADEIFGGEGGERFVELVDRGSANIKQMIRDANDLGLVLDDKMIAKADEIDKKFNLLATTVSTRLKGAIISAVEELARFIDTFNKVQDQRRATLLENRELAVRQRDAAQKSIGRYGGLFDTPAQRQVAQSQKEIDKIDAALAQLGDQTGDAGGKIDRLGQAADTAAGTLSTLATAGSGRIAEKGDLRSLDRYNAGLTRDVAKKGMLDLIGHTEGTDKGRGYNETLGYGLLTGGDRNLVGMSLKEIRDLQRSMLANPKNKWNSSALGRYQITGQTLDRLMKELNLKGDELFSPEMQDRLAQQLLRRRGNDLGGLRKEWTSLANVPDDTINTALNVTQPTMPGRDENTQVAIDKKDELAKSYQEIVASSTEYVAAQNNEAATVGKSALQAATMRHELDLLNQASAAGLTLTPQMRDQFHELARGMAESEVAAQRLAESQEQAQRTAEQFRGIARDATSSLVKDLLAGKDAGEAFASVLGNIADQLIDMAVDQLFTNAFKGATGGGAGGGLGFIGTIGKFLGFAEGGHVHGPGTGTSDSIPARLSNGEFVVNAKATSKHRALLEAINGGARMPAFAAGGLVTPRPVSAPNLAVGVAGSSPINIASSVTVNANGGTPAQNDELAKKTARAVNDQMRAVVQSELQRAMSPGGIFRNGR</sequence>
<protein>
    <recommendedName>
        <fullName evidence="2">Phage tail tape measure protein domain-containing protein</fullName>
    </recommendedName>
</protein>